<evidence type="ECO:0000256" key="1">
    <source>
        <dbReference type="SAM" id="MobiDB-lite"/>
    </source>
</evidence>
<feature type="compositionally biased region" description="Basic and acidic residues" evidence="1">
    <location>
        <begin position="221"/>
        <end position="271"/>
    </location>
</feature>
<feature type="region of interest" description="Disordered" evidence="1">
    <location>
        <begin position="59"/>
        <end position="288"/>
    </location>
</feature>
<organism evidence="2 3">
    <name type="scientific">Psilocybe cf. subviscida</name>
    <dbReference type="NCBI Taxonomy" id="2480587"/>
    <lineage>
        <taxon>Eukaryota</taxon>
        <taxon>Fungi</taxon>
        <taxon>Dikarya</taxon>
        <taxon>Basidiomycota</taxon>
        <taxon>Agaricomycotina</taxon>
        <taxon>Agaricomycetes</taxon>
        <taxon>Agaricomycetidae</taxon>
        <taxon>Agaricales</taxon>
        <taxon>Agaricineae</taxon>
        <taxon>Strophariaceae</taxon>
        <taxon>Psilocybe</taxon>
    </lineage>
</organism>
<comment type="caution">
    <text evidence="2">The sequence shown here is derived from an EMBL/GenBank/DDBJ whole genome shotgun (WGS) entry which is preliminary data.</text>
</comment>
<evidence type="ECO:0000313" key="2">
    <source>
        <dbReference type="EMBL" id="KAF5313239.1"/>
    </source>
</evidence>
<accession>A0A8H5AYE9</accession>
<name>A0A8H5AYE9_9AGAR</name>
<feature type="compositionally biased region" description="Basic residues" evidence="1">
    <location>
        <begin position="272"/>
        <end position="281"/>
    </location>
</feature>
<reference evidence="2 3" key="1">
    <citation type="journal article" date="2020" name="ISME J.">
        <title>Uncovering the hidden diversity of litter-decomposition mechanisms in mushroom-forming fungi.</title>
        <authorList>
            <person name="Floudas D."/>
            <person name="Bentzer J."/>
            <person name="Ahren D."/>
            <person name="Johansson T."/>
            <person name="Persson P."/>
            <person name="Tunlid A."/>
        </authorList>
    </citation>
    <scope>NUCLEOTIDE SEQUENCE [LARGE SCALE GENOMIC DNA]</scope>
    <source>
        <strain evidence="2 3">CBS 101986</strain>
    </source>
</reference>
<evidence type="ECO:0000313" key="3">
    <source>
        <dbReference type="Proteomes" id="UP000567179"/>
    </source>
</evidence>
<feature type="compositionally biased region" description="Basic and acidic residues" evidence="1">
    <location>
        <begin position="157"/>
        <end position="186"/>
    </location>
</feature>
<dbReference type="AlphaFoldDB" id="A0A8H5AYE9"/>
<dbReference type="EMBL" id="JAACJJ010000056">
    <property type="protein sequence ID" value="KAF5313239.1"/>
    <property type="molecule type" value="Genomic_DNA"/>
</dbReference>
<feature type="compositionally biased region" description="Basic and acidic residues" evidence="1">
    <location>
        <begin position="133"/>
        <end position="143"/>
    </location>
</feature>
<protein>
    <submittedName>
        <fullName evidence="2">Uncharacterized protein</fullName>
    </submittedName>
</protein>
<dbReference type="OrthoDB" id="3362817at2759"/>
<feature type="compositionally biased region" description="Basic and acidic residues" evidence="1">
    <location>
        <begin position="197"/>
        <end position="206"/>
    </location>
</feature>
<gene>
    <name evidence="2" type="ORF">D9619_003261</name>
</gene>
<keyword evidence="3" id="KW-1185">Reference proteome</keyword>
<proteinExistence type="predicted"/>
<dbReference type="Proteomes" id="UP000567179">
    <property type="component" value="Unassembled WGS sequence"/>
</dbReference>
<feature type="compositionally biased region" description="Low complexity" evidence="1">
    <location>
        <begin position="69"/>
        <end position="105"/>
    </location>
</feature>
<sequence length="880" mass="98200">MLSAVYRLRPHTIRTNAFKPRCLHLSLPKNANSSPGLIRSVCLAGTRHASNDAAAHISLDSGIPQGVESTSSDSSSKSSTESATTRSSVSTSLDPSSSSSADQSSLPIQKKHGRSRKETQLEAENVLQPITDKTQRRTLTIEHEEPEAQPNLSKESTQPKELPKAPKSRKEPKPSKEPKKAREPNAPKEFQSSQEPELPKAPEPPKKSRKSKASNEAAVLEDPKPTKKPKTSKEPRAPEEAKAREEPKDSGEPKLPKKPKSSKEPAKSKEARKPKKAKVPRKIADLPPKQIEHFLDRIAEEGGALTIAEVERYKPAVRPSESSPKYEPEYEDLMSILLRSFRVEQFEEIVALYGLKPAPGSSRTKKEFAALLMEKAWGWKTVEKVQEEKRDREDRVDTNIPLKPLEISLLSGQGHLHVSPSKICYGSSHFAPHLDGSRLQEVAARYDVKLQLNRSQTSLRLIGRLGHAKRFQGYLNNFRQEIVTEEITLPPGSHLANIGDHTFEAVTRITGAFIEKEGGKLYASFLRNHRQASERARYLIAQVLSEERIFALPGALLSGSPSLYTNHNTPISYSLFPFSAHRTPSWKDPNRSTFRLRRIGHWLDTIHPRDGTGLEDILRQTSSVILGHNHPTGLCESLTAPFPPENVVSDILISATCGHVLFSTPPSQRHSLRPPLPGQLTINKIVGQSEAMSIHQNNFHPCAPSNLESQAPQCEERIRKLIYIAYQSQNTAEQLNETLVFEVKGEQDAPETDTKACYLQKEFVIELSMPDRPLDVQISATSYESIDSSDWSGQFDSMNDATDKCPHIPLDLALRGKTYTLLSYLTIDRKHHQVGSQSSERVIVDKIRDNFSGLTSSLAKVRRFIPSRFKGFIELTDTLE</sequence>